<dbReference type="AlphaFoldDB" id="A0A1G8DN78"/>
<keyword evidence="2" id="KW-1185">Reference proteome</keyword>
<gene>
    <name evidence="1" type="ORF">SAMN05421827_13029</name>
</gene>
<dbReference type="Gene3D" id="2.60.120.10">
    <property type="entry name" value="Jelly Rolls"/>
    <property type="match status" value="1"/>
</dbReference>
<dbReference type="RefSeq" id="WP_090504426.1">
    <property type="nucleotide sequence ID" value="NZ_FNCH01000030.1"/>
</dbReference>
<evidence type="ECO:0000313" key="1">
    <source>
        <dbReference type="EMBL" id="SDH59021.1"/>
    </source>
</evidence>
<dbReference type="Proteomes" id="UP000199643">
    <property type="component" value="Unassembled WGS sequence"/>
</dbReference>
<organism evidence="1 2">
    <name type="scientific">Pedobacter terrae</name>
    <dbReference type="NCBI Taxonomy" id="405671"/>
    <lineage>
        <taxon>Bacteria</taxon>
        <taxon>Pseudomonadati</taxon>
        <taxon>Bacteroidota</taxon>
        <taxon>Sphingobacteriia</taxon>
        <taxon>Sphingobacteriales</taxon>
        <taxon>Sphingobacteriaceae</taxon>
        <taxon>Pedobacter</taxon>
    </lineage>
</organism>
<dbReference type="STRING" id="405671.SAMN05421827_13029"/>
<name>A0A1G8DN78_9SPHI</name>
<evidence type="ECO:0000313" key="2">
    <source>
        <dbReference type="Proteomes" id="UP000199643"/>
    </source>
</evidence>
<proteinExistence type="predicted"/>
<accession>A0A1G8DN78</accession>
<dbReference type="SUPFAM" id="SSF51206">
    <property type="entry name" value="cAMP-binding domain-like"/>
    <property type="match status" value="1"/>
</dbReference>
<dbReference type="EMBL" id="FNCH01000030">
    <property type="protein sequence ID" value="SDH59021.1"/>
    <property type="molecule type" value="Genomic_DNA"/>
</dbReference>
<dbReference type="InterPro" id="IPR018490">
    <property type="entry name" value="cNMP-bd_dom_sf"/>
</dbReference>
<dbReference type="InterPro" id="IPR014710">
    <property type="entry name" value="RmlC-like_jellyroll"/>
</dbReference>
<dbReference type="OrthoDB" id="759265at2"/>
<evidence type="ECO:0008006" key="3">
    <source>
        <dbReference type="Google" id="ProtNLM"/>
    </source>
</evidence>
<reference evidence="2" key="1">
    <citation type="submission" date="2016-10" db="EMBL/GenBank/DDBJ databases">
        <authorList>
            <person name="Varghese N."/>
            <person name="Submissions S."/>
        </authorList>
    </citation>
    <scope>NUCLEOTIDE SEQUENCE [LARGE SCALE GENOMIC DNA]</scope>
    <source>
        <strain evidence="2">DSM 17933</strain>
    </source>
</reference>
<sequence>MEKIEIKFFLKVFLPLINRREGRAALRCLFRHTTAFTLQKGETLFPKNIPGTVGQIIVVCSGLINGFLQDNEWEKTDIWLGQKGSIYICQGQNSPRTENLNLEAIEEAIIFLIDYEELETSYKSHPELAELFYNYFLPCAMSDASERNIIFRLPDVAYRINRFRKFYPGVYERLPKDLLLSYALCG</sequence>
<protein>
    <recommendedName>
        <fullName evidence="3">Crp/Fnr family transcriptional regulator</fullName>
    </recommendedName>
</protein>